<evidence type="ECO:0000313" key="9">
    <source>
        <dbReference type="Proteomes" id="UP000287033"/>
    </source>
</evidence>
<keyword evidence="9" id="KW-1185">Reference proteome</keyword>
<evidence type="ECO:0000256" key="4">
    <source>
        <dbReference type="ARBA" id="ARBA00022763"/>
    </source>
</evidence>
<dbReference type="InterPro" id="IPR036775">
    <property type="entry name" value="DNA_pol_Y-fam_lit_finger_sf"/>
</dbReference>
<name>A0A401T8B1_CHIPU</name>
<dbReference type="FunFam" id="1.10.150.20:FF:000014">
    <property type="entry name" value="Polymerase (DNA directed), eta"/>
    <property type="match status" value="1"/>
</dbReference>
<comment type="caution">
    <text evidence="8">The sequence shown here is derived from an EMBL/GenBank/DDBJ whole genome shotgun (WGS) entry which is preliminary data.</text>
</comment>
<dbReference type="Proteomes" id="UP000287033">
    <property type="component" value="Unassembled WGS sequence"/>
</dbReference>
<feature type="non-terminal residue" evidence="8">
    <location>
        <position position="1"/>
    </location>
</feature>
<dbReference type="Pfam" id="PF11799">
    <property type="entry name" value="IMS_C"/>
    <property type="match status" value="1"/>
</dbReference>
<dbReference type="GO" id="GO:0009314">
    <property type="term" value="P:response to radiation"/>
    <property type="evidence" value="ECO:0007669"/>
    <property type="project" value="TreeGrafter"/>
</dbReference>
<dbReference type="InterPro" id="IPR017961">
    <property type="entry name" value="DNA_pol_Y-fam_little_finger"/>
</dbReference>
<dbReference type="GO" id="GO:0042276">
    <property type="term" value="P:error-prone translesion synthesis"/>
    <property type="evidence" value="ECO:0007669"/>
    <property type="project" value="TreeGrafter"/>
</dbReference>
<dbReference type="Gene3D" id="1.10.150.20">
    <property type="entry name" value="5' to 3' exonuclease, C-terminal subdomain"/>
    <property type="match status" value="1"/>
</dbReference>
<dbReference type="GO" id="GO:0003684">
    <property type="term" value="F:damaged DNA binding"/>
    <property type="evidence" value="ECO:0007669"/>
    <property type="project" value="InterPro"/>
</dbReference>
<evidence type="ECO:0000259" key="7">
    <source>
        <dbReference type="Pfam" id="PF11799"/>
    </source>
</evidence>
<dbReference type="GO" id="GO:0046872">
    <property type="term" value="F:metal ion binding"/>
    <property type="evidence" value="ECO:0007669"/>
    <property type="project" value="UniProtKB-KW"/>
</dbReference>
<dbReference type="GO" id="GO:0003887">
    <property type="term" value="F:DNA-directed DNA polymerase activity"/>
    <property type="evidence" value="ECO:0007669"/>
    <property type="project" value="TreeGrafter"/>
</dbReference>
<dbReference type="InterPro" id="IPR052230">
    <property type="entry name" value="DNA_polymerase_eta"/>
</dbReference>
<evidence type="ECO:0000256" key="1">
    <source>
        <dbReference type="ARBA" id="ARBA00004123"/>
    </source>
</evidence>
<dbReference type="SUPFAM" id="SSF100879">
    <property type="entry name" value="Lesion bypass DNA polymerase (Y-family), little finger domain"/>
    <property type="match status" value="1"/>
</dbReference>
<dbReference type="InterPro" id="IPR043502">
    <property type="entry name" value="DNA/RNA_pol_sf"/>
</dbReference>
<dbReference type="GO" id="GO:0005657">
    <property type="term" value="C:replication fork"/>
    <property type="evidence" value="ECO:0007669"/>
    <property type="project" value="TreeGrafter"/>
</dbReference>
<dbReference type="GO" id="GO:0005634">
    <property type="term" value="C:nucleus"/>
    <property type="evidence" value="ECO:0007669"/>
    <property type="project" value="UniProtKB-SubCell"/>
</dbReference>
<dbReference type="OrthoDB" id="5723at2759"/>
<evidence type="ECO:0000256" key="5">
    <source>
        <dbReference type="ARBA" id="ARBA00023204"/>
    </source>
</evidence>
<accession>A0A401T8B1</accession>
<dbReference type="PANTHER" id="PTHR45873">
    <property type="entry name" value="DNA POLYMERASE ETA"/>
    <property type="match status" value="1"/>
</dbReference>
<comment type="subcellular location">
    <subcellularLocation>
        <location evidence="1">Nucleus</location>
    </subcellularLocation>
</comment>
<dbReference type="EMBL" id="BEZZ01015306">
    <property type="protein sequence ID" value="GCC38901.1"/>
    <property type="molecule type" value="Genomic_DNA"/>
</dbReference>
<dbReference type="SUPFAM" id="SSF56672">
    <property type="entry name" value="DNA/RNA polymerases"/>
    <property type="match status" value="1"/>
</dbReference>
<dbReference type="STRING" id="137246.A0A401T8B1"/>
<dbReference type="GO" id="GO:0035861">
    <property type="term" value="C:site of double-strand break"/>
    <property type="evidence" value="ECO:0007669"/>
    <property type="project" value="TreeGrafter"/>
</dbReference>
<evidence type="ECO:0000256" key="2">
    <source>
        <dbReference type="ARBA" id="ARBA00022679"/>
    </source>
</evidence>
<protein>
    <recommendedName>
        <fullName evidence="7">DNA polymerase Y-family little finger domain-containing protein</fullName>
    </recommendedName>
</protein>
<keyword evidence="4" id="KW-0227">DNA damage</keyword>
<dbReference type="AlphaFoldDB" id="A0A401T8B1"/>
<feature type="domain" description="DNA polymerase Y-family little finger" evidence="7">
    <location>
        <begin position="61"/>
        <end position="101"/>
    </location>
</feature>
<proteinExistence type="predicted"/>
<organism evidence="8 9">
    <name type="scientific">Chiloscyllium punctatum</name>
    <name type="common">Brownbanded bambooshark</name>
    <name type="synonym">Hemiscyllium punctatum</name>
    <dbReference type="NCBI Taxonomy" id="137246"/>
    <lineage>
        <taxon>Eukaryota</taxon>
        <taxon>Metazoa</taxon>
        <taxon>Chordata</taxon>
        <taxon>Craniata</taxon>
        <taxon>Vertebrata</taxon>
        <taxon>Chondrichthyes</taxon>
        <taxon>Elasmobranchii</taxon>
        <taxon>Galeomorphii</taxon>
        <taxon>Galeoidea</taxon>
        <taxon>Orectolobiformes</taxon>
        <taxon>Hemiscylliidae</taxon>
        <taxon>Chiloscyllium</taxon>
    </lineage>
</organism>
<evidence type="ECO:0000256" key="6">
    <source>
        <dbReference type="ARBA" id="ARBA00023242"/>
    </source>
</evidence>
<keyword evidence="2" id="KW-0808">Transferase</keyword>
<keyword evidence="5" id="KW-0234">DNA repair</keyword>
<reference evidence="8 9" key="1">
    <citation type="journal article" date="2018" name="Nat. Ecol. Evol.">
        <title>Shark genomes provide insights into elasmobranch evolution and the origin of vertebrates.</title>
        <authorList>
            <person name="Hara Y"/>
            <person name="Yamaguchi K"/>
            <person name="Onimaru K"/>
            <person name="Kadota M"/>
            <person name="Koyanagi M"/>
            <person name="Keeley SD"/>
            <person name="Tatsumi K"/>
            <person name="Tanaka K"/>
            <person name="Motone F"/>
            <person name="Kageyama Y"/>
            <person name="Nozu R"/>
            <person name="Adachi N"/>
            <person name="Nishimura O"/>
            <person name="Nakagawa R"/>
            <person name="Tanegashima C"/>
            <person name="Kiyatake I"/>
            <person name="Matsumoto R"/>
            <person name="Murakumo K"/>
            <person name="Nishida K"/>
            <person name="Terakita A"/>
            <person name="Kuratani S"/>
            <person name="Sato K"/>
            <person name="Hyodo S Kuraku.S."/>
        </authorList>
    </citation>
    <scope>NUCLEOTIDE SEQUENCE [LARGE SCALE GENOMIC DNA]</scope>
</reference>
<dbReference type="Gene3D" id="3.30.1490.100">
    <property type="entry name" value="DNA polymerase, Y-family, little finger domain"/>
    <property type="match status" value="1"/>
</dbReference>
<evidence type="ECO:0000256" key="3">
    <source>
        <dbReference type="ARBA" id="ARBA00022723"/>
    </source>
</evidence>
<dbReference type="PANTHER" id="PTHR45873:SF1">
    <property type="entry name" value="DNA POLYMERASE ETA"/>
    <property type="match status" value="1"/>
</dbReference>
<gene>
    <name evidence="8" type="ORF">chiPu_0023088</name>
</gene>
<keyword evidence="3" id="KW-0479">Metal-binding</keyword>
<evidence type="ECO:0000313" key="8">
    <source>
        <dbReference type="EMBL" id="GCC38901.1"/>
    </source>
</evidence>
<keyword evidence="6" id="KW-0539">Nucleus</keyword>
<dbReference type="GO" id="GO:0006281">
    <property type="term" value="P:DNA repair"/>
    <property type="evidence" value="ECO:0007669"/>
    <property type="project" value="UniProtKB-KW"/>
</dbReference>
<sequence length="114" mass="13066">RNLGGKLGESVAQLLNIEYMGQLRAFPEPQLQNTFGEKTGNWLFDLCRGVESEPVRPRHLPKSIGCSKNFLGTQALRSCEQVKHWLQQLATELEERLEKDKEQVSLLFHSIYPN</sequence>
<dbReference type="Pfam" id="PF21704">
    <property type="entry name" value="POLH-Rev1_HhH"/>
    <property type="match status" value="1"/>
</dbReference>